<dbReference type="RefSeq" id="WP_114367305.1">
    <property type="nucleotide sequence ID" value="NZ_QPEX01000010.1"/>
</dbReference>
<dbReference type="InterPro" id="IPR004846">
    <property type="entry name" value="T2SS/T3SS_dom"/>
</dbReference>
<comment type="caution">
    <text evidence="6">The sequence shown here is derived from an EMBL/GenBank/DDBJ whole genome shotgun (WGS) entry which is preliminary data.</text>
</comment>
<name>A0A368KV46_9BACT</name>
<keyword evidence="6" id="KW-0808">Transferase</keyword>
<dbReference type="PRINTS" id="PR00811">
    <property type="entry name" value="BCTERIALGSPD"/>
</dbReference>
<proteinExistence type="inferred from homology"/>
<evidence type="ECO:0000259" key="5">
    <source>
        <dbReference type="Pfam" id="PF13629"/>
    </source>
</evidence>
<dbReference type="Proteomes" id="UP000253562">
    <property type="component" value="Unassembled WGS sequence"/>
</dbReference>
<feature type="signal peptide" evidence="3">
    <location>
        <begin position="1"/>
        <end position="27"/>
    </location>
</feature>
<evidence type="ECO:0000259" key="4">
    <source>
        <dbReference type="Pfam" id="PF00263"/>
    </source>
</evidence>
<accession>A0A368KV46</accession>
<comment type="similarity">
    <text evidence="1">Belongs to the bacterial secretin family.</text>
</comment>
<dbReference type="PANTHER" id="PTHR30332">
    <property type="entry name" value="PROBABLE GENERAL SECRETION PATHWAY PROTEIN D"/>
    <property type="match status" value="1"/>
</dbReference>
<dbReference type="EMBL" id="QPEX01000010">
    <property type="protein sequence ID" value="RCS54239.1"/>
    <property type="molecule type" value="Genomic_DNA"/>
</dbReference>
<feature type="domain" description="Type II/III secretion system secretin-like" evidence="4">
    <location>
        <begin position="252"/>
        <end position="408"/>
    </location>
</feature>
<reference evidence="6 7" key="1">
    <citation type="submission" date="2018-07" db="EMBL/GenBank/DDBJ databases">
        <title>Comparative genomes isolates from brazilian mangrove.</title>
        <authorList>
            <person name="De Araujo J.E."/>
            <person name="Taketani R.G."/>
            <person name="Silva M.C.P."/>
            <person name="Lourenco M.V."/>
            <person name="Oliveira V.M."/>
            <person name="Andreote F.D."/>
        </authorList>
    </citation>
    <scope>NUCLEOTIDE SEQUENCE [LARGE SCALE GENOMIC DNA]</scope>
    <source>
        <strain evidence="6 7">HEX PRIS-MGV</strain>
    </source>
</reference>
<dbReference type="InterPro" id="IPR050810">
    <property type="entry name" value="Bact_Secretion_Sys_Channel"/>
</dbReference>
<dbReference type="PANTHER" id="PTHR30332:SF17">
    <property type="entry name" value="TYPE IV PILIATION SYSTEM PROTEIN DR_0774-RELATED"/>
    <property type="match status" value="1"/>
</dbReference>
<organism evidence="6 7">
    <name type="scientific">Bremerella cremea</name>
    <dbReference type="NCBI Taxonomy" id="1031537"/>
    <lineage>
        <taxon>Bacteria</taxon>
        <taxon>Pseudomonadati</taxon>
        <taxon>Planctomycetota</taxon>
        <taxon>Planctomycetia</taxon>
        <taxon>Pirellulales</taxon>
        <taxon>Pirellulaceae</taxon>
        <taxon>Bremerella</taxon>
    </lineage>
</organism>
<dbReference type="OrthoDB" id="9779724at2"/>
<feature type="region of interest" description="Disordered" evidence="2">
    <location>
        <begin position="522"/>
        <end position="559"/>
    </location>
</feature>
<dbReference type="GO" id="GO:0016301">
    <property type="term" value="F:kinase activity"/>
    <property type="evidence" value="ECO:0007669"/>
    <property type="project" value="UniProtKB-KW"/>
</dbReference>
<evidence type="ECO:0000313" key="6">
    <source>
        <dbReference type="EMBL" id="RCS54239.1"/>
    </source>
</evidence>
<evidence type="ECO:0000313" key="7">
    <source>
        <dbReference type="Proteomes" id="UP000253562"/>
    </source>
</evidence>
<feature type="compositionally biased region" description="Polar residues" evidence="2">
    <location>
        <begin position="497"/>
        <end position="514"/>
    </location>
</feature>
<dbReference type="Pfam" id="PF00263">
    <property type="entry name" value="Secretin"/>
    <property type="match status" value="1"/>
</dbReference>
<dbReference type="InterPro" id="IPR001775">
    <property type="entry name" value="GspD/PilQ"/>
</dbReference>
<dbReference type="InterPro" id="IPR032789">
    <property type="entry name" value="T2SS-T3SS_pil_N"/>
</dbReference>
<dbReference type="GO" id="GO:0015627">
    <property type="term" value="C:type II protein secretion system complex"/>
    <property type="evidence" value="ECO:0007669"/>
    <property type="project" value="TreeGrafter"/>
</dbReference>
<feature type="region of interest" description="Disordered" evidence="2">
    <location>
        <begin position="497"/>
        <end position="516"/>
    </location>
</feature>
<feature type="chain" id="PRO_5016603488" evidence="3">
    <location>
        <begin position="28"/>
        <end position="559"/>
    </location>
</feature>
<dbReference type="GO" id="GO:0009306">
    <property type="term" value="P:protein secretion"/>
    <property type="evidence" value="ECO:0007669"/>
    <property type="project" value="InterPro"/>
</dbReference>
<evidence type="ECO:0000256" key="2">
    <source>
        <dbReference type="SAM" id="MobiDB-lite"/>
    </source>
</evidence>
<evidence type="ECO:0000256" key="1">
    <source>
        <dbReference type="RuleBase" id="RU004003"/>
    </source>
</evidence>
<keyword evidence="3" id="KW-0732">Signal</keyword>
<dbReference type="Pfam" id="PF13629">
    <property type="entry name" value="T2SS-T3SS_pil_N"/>
    <property type="match status" value="1"/>
</dbReference>
<protein>
    <submittedName>
        <fullName evidence="6">Histidine kinase</fullName>
    </submittedName>
</protein>
<dbReference type="AlphaFoldDB" id="A0A368KV46"/>
<sequence>MIIMHRFARHFVTTAALLALAATCGQAQTQDAAPDVNFQVASPNQRLEMIVNSSRIFTLDNKIPKAQVNNPDLLRLTPLSPNKIQVSALKPGVTQVNLWSEDGSIFTVDVIVIGDGRELQMLLESEFPNATIKVRPLASSVVLSGFVDRPDAVSRIVAMAEDYYPRVINNITVGGVQQVMLKTKVYEVSRTKLRTLGFDFAAYNGNDFFVSSISGIISSVAAQTGQISTNSADTVTFGVVGNNSGFFGFIEALRRNGLTKLLSEPTLTSVSGRPASFQSGGEVPIQVSSGLGTTSIQFKEYGTRVDFVPIVLGNGNIRLEIRPLVSELDYSVAVNGTPGLKTRWVDTSVEMKAGQTLALAGLIHEKIETESQGLPYLADIPWAGAAFRREQDRRNEVELLIVVTPELVGALDPNEEPCAKPGTSSGLLNDTELYWRGYTEVPNCGPNGGAAGMSGGDMSGGMIGPTGPSMIDGELIQPGTPLMEVPAPSAPTIQMNSEMRSVPTPSGPRSQPVSIQRPAPVMRSAPEIRRPVAPPPASSQPMGAMPAMIGPSGYDTLDF</sequence>
<evidence type="ECO:0000256" key="3">
    <source>
        <dbReference type="SAM" id="SignalP"/>
    </source>
</evidence>
<feature type="domain" description="Pilus formation protein N-terminal" evidence="5">
    <location>
        <begin position="44"/>
        <end position="112"/>
    </location>
</feature>
<gene>
    <name evidence="6" type="ORF">DTL42_03575</name>
</gene>
<keyword evidence="6" id="KW-0418">Kinase</keyword>